<keyword evidence="6 12" id="KW-0489">Methyltransferase</keyword>
<dbReference type="KEGG" id="hadh:FRZ61_15070"/>
<proteinExistence type="inferred from homology"/>
<keyword evidence="5" id="KW-0963">Cytoplasm</keyword>
<gene>
    <name evidence="12" type="ORF">FRZ61_15070</name>
</gene>
<evidence type="ECO:0000256" key="6">
    <source>
        <dbReference type="ARBA" id="ARBA00022603"/>
    </source>
</evidence>
<dbReference type="GO" id="GO:0005737">
    <property type="term" value="C:cytoplasm"/>
    <property type="evidence" value="ECO:0007669"/>
    <property type="project" value="UniProtKB-SubCell"/>
</dbReference>
<evidence type="ECO:0000313" key="13">
    <source>
        <dbReference type="Proteomes" id="UP000325797"/>
    </source>
</evidence>
<evidence type="ECO:0000256" key="5">
    <source>
        <dbReference type="ARBA" id="ARBA00022490"/>
    </source>
</evidence>
<dbReference type="InterPro" id="IPR029063">
    <property type="entry name" value="SAM-dependent_MTases_sf"/>
</dbReference>
<dbReference type="GO" id="GO:0032259">
    <property type="term" value="P:methylation"/>
    <property type="evidence" value="ECO:0007669"/>
    <property type="project" value="UniProtKB-KW"/>
</dbReference>
<keyword evidence="13" id="KW-1185">Reference proteome</keyword>
<evidence type="ECO:0000256" key="2">
    <source>
        <dbReference type="ARBA" id="ARBA00005369"/>
    </source>
</evidence>
<dbReference type="RefSeq" id="WP_151116203.1">
    <property type="nucleotide sequence ID" value="NZ_CP042582.1"/>
</dbReference>
<evidence type="ECO:0000256" key="4">
    <source>
        <dbReference type="ARBA" id="ARBA00013346"/>
    </source>
</evidence>
<dbReference type="Gene3D" id="3.40.50.150">
    <property type="entry name" value="Vaccinia Virus protein VP39"/>
    <property type="match status" value="1"/>
</dbReference>
<dbReference type="SUPFAM" id="SSF53335">
    <property type="entry name" value="S-adenosyl-L-methionine-dependent methyltransferases"/>
    <property type="match status" value="1"/>
</dbReference>
<keyword evidence="8" id="KW-0949">S-adenosyl-L-methionine</keyword>
<dbReference type="GO" id="GO:0004719">
    <property type="term" value="F:protein-L-isoaspartate (D-aspartate) O-methyltransferase activity"/>
    <property type="evidence" value="ECO:0007669"/>
    <property type="project" value="UniProtKB-EC"/>
</dbReference>
<evidence type="ECO:0000256" key="3">
    <source>
        <dbReference type="ARBA" id="ARBA00011890"/>
    </source>
</evidence>
<keyword evidence="7 12" id="KW-0808">Transferase</keyword>
<accession>A0A5J6MV80</accession>
<dbReference type="Pfam" id="PF01135">
    <property type="entry name" value="PCMT"/>
    <property type="match status" value="1"/>
</dbReference>
<evidence type="ECO:0000256" key="10">
    <source>
        <dbReference type="ARBA" id="ARBA00031323"/>
    </source>
</evidence>
<dbReference type="EMBL" id="CP042582">
    <property type="protein sequence ID" value="QEX21578.1"/>
    <property type="molecule type" value="Genomic_DNA"/>
</dbReference>
<dbReference type="InterPro" id="IPR000682">
    <property type="entry name" value="PCMT"/>
</dbReference>
<evidence type="ECO:0000256" key="9">
    <source>
        <dbReference type="ARBA" id="ARBA00030757"/>
    </source>
</evidence>
<evidence type="ECO:0000256" key="1">
    <source>
        <dbReference type="ARBA" id="ARBA00004496"/>
    </source>
</evidence>
<comment type="subcellular location">
    <subcellularLocation>
        <location evidence="1">Cytoplasm</location>
    </subcellularLocation>
</comment>
<dbReference type="OrthoDB" id="7348357at2"/>
<evidence type="ECO:0000313" key="12">
    <source>
        <dbReference type="EMBL" id="QEX21578.1"/>
    </source>
</evidence>
<organism evidence="12 13">
    <name type="scientific">Hypericibacter adhaerens</name>
    <dbReference type="NCBI Taxonomy" id="2602016"/>
    <lineage>
        <taxon>Bacteria</taxon>
        <taxon>Pseudomonadati</taxon>
        <taxon>Pseudomonadota</taxon>
        <taxon>Alphaproteobacteria</taxon>
        <taxon>Rhodospirillales</taxon>
        <taxon>Dongiaceae</taxon>
        <taxon>Hypericibacter</taxon>
    </lineage>
</organism>
<dbReference type="EC" id="2.1.1.77" evidence="3"/>
<dbReference type="Proteomes" id="UP000325797">
    <property type="component" value="Chromosome"/>
</dbReference>
<dbReference type="PANTHER" id="PTHR11579:SF0">
    <property type="entry name" value="PROTEIN-L-ISOASPARTATE(D-ASPARTATE) O-METHYLTRANSFERASE"/>
    <property type="match status" value="1"/>
</dbReference>
<evidence type="ECO:0000256" key="8">
    <source>
        <dbReference type="ARBA" id="ARBA00022691"/>
    </source>
</evidence>
<sequence length="288" mass="30764">MFNEAELIVLRRAYARQIAFLGDANNAALERAYAEVPREAYLGPGPWPIFRWTGYTQTPDADPAWLYSDILVGLVPERGLNNGQPSAHAGWIAAAAPLPGEHVVHIGAGAGYYSAIMAHMVGSAGTLTAIEYDPALAACAAANLAHLPNVLTLHGDGSVVPIAPADVIYVNAGASRPADTWLDGLKQGGRLILPLTTKFNFGEGAPDFSRPSGAVFRITRRGSNFDADFIGDVAVFPCEGARDEASEQALAAAFGKGGYRDVKRLLRTDDVPEEECWVRAPGWSLTYR</sequence>
<evidence type="ECO:0000256" key="11">
    <source>
        <dbReference type="ARBA" id="ARBA00031350"/>
    </source>
</evidence>
<dbReference type="PANTHER" id="PTHR11579">
    <property type="entry name" value="PROTEIN-L-ISOASPARTATE O-METHYLTRANSFERASE"/>
    <property type="match status" value="1"/>
</dbReference>
<reference evidence="12 13" key="1">
    <citation type="submission" date="2019-08" db="EMBL/GenBank/DDBJ databases">
        <title>Hyperibacter terrae gen. nov., sp. nov. and Hyperibacter viscosus sp. nov., two new members in the family Rhodospirillaceae isolated from the rhizosphere of Hypericum perforatum.</title>
        <authorList>
            <person name="Noviana Z."/>
        </authorList>
    </citation>
    <scope>NUCLEOTIDE SEQUENCE [LARGE SCALE GENOMIC DNA]</scope>
    <source>
        <strain evidence="12 13">R5959</strain>
    </source>
</reference>
<name>A0A5J6MV80_9PROT</name>
<comment type="similarity">
    <text evidence="2">Belongs to the methyltransferase superfamily. L-isoaspartyl/D-aspartyl protein methyltransferase family.</text>
</comment>
<evidence type="ECO:0000256" key="7">
    <source>
        <dbReference type="ARBA" id="ARBA00022679"/>
    </source>
</evidence>
<dbReference type="AlphaFoldDB" id="A0A5J6MV80"/>
<protein>
    <recommendedName>
        <fullName evidence="4">Protein-L-isoaspartate O-methyltransferase</fullName>
        <ecNumber evidence="3">2.1.1.77</ecNumber>
    </recommendedName>
    <alternativeName>
        <fullName evidence="11">L-isoaspartyl protein carboxyl methyltransferase</fullName>
    </alternativeName>
    <alternativeName>
        <fullName evidence="9">Protein L-isoaspartyl methyltransferase</fullName>
    </alternativeName>
    <alternativeName>
        <fullName evidence="10">Protein-beta-aspartate methyltransferase</fullName>
    </alternativeName>
</protein>